<evidence type="ECO:0000313" key="1">
    <source>
        <dbReference type="EMBL" id="QLK25748.1"/>
    </source>
</evidence>
<proteinExistence type="predicted"/>
<protein>
    <submittedName>
        <fullName evidence="1">DUF2071 domain-containing protein</fullName>
    </submittedName>
</protein>
<dbReference type="OrthoDB" id="233478at2157"/>
<organism evidence="1 2">
    <name type="scientific">Natrinema zhouii</name>
    <dbReference type="NCBI Taxonomy" id="1710539"/>
    <lineage>
        <taxon>Archaea</taxon>
        <taxon>Methanobacteriati</taxon>
        <taxon>Methanobacteriota</taxon>
        <taxon>Stenosarchaea group</taxon>
        <taxon>Halobacteria</taxon>
        <taxon>Halobacteriales</taxon>
        <taxon>Natrialbaceae</taxon>
        <taxon>Natrinema</taxon>
    </lineage>
</organism>
<evidence type="ECO:0000313" key="2">
    <source>
        <dbReference type="Proteomes" id="UP000510869"/>
    </source>
</evidence>
<dbReference type="PANTHER" id="PTHR39186:SF1">
    <property type="entry name" value="DUF2071 DOMAIN-CONTAINING PROTEIN"/>
    <property type="match status" value="1"/>
</dbReference>
<reference evidence="1 2" key="1">
    <citation type="submission" date="2020-07" db="EMBL/GenBank/DDBJ databases">
        <title>Natrinema (YPL30) sp. nov. and Haloterrigena xxxxxx (YPL8) sp. nov., isolated from a salt mine.</title>
        <authorList>
            <person name="Cui H."/>
        </authorList>
    </citation>
    <scope>NUCLEOTIDE SEQUENCE [LARGE SCALE GENOMIC DNA]</scope>
    <source>
        <strain evidence="1 2">YPL13</strain>
    </source>
</reference>
<accession>A0A7D6H5T7</accession>
<keyword evidence="2" id="KW-1185">Reference proteome</keyword>
<dbReference type="AlphaFoldDB" id="A0A7D6H5T7"/>
<sequence>MVIPLEMGWRHLLFENWPVDLAMMDAHLPDALEVDEHDGAAWLSVIPFTNVAVRPKGLPERAGIRLPELNIRTYVIRDGVPSVYFFSLDAQGLASVVGARLFHHLPYYYARISLDVEAAPEGAEADGQVRFSSRRYHPGDRPAEYEATYQPTGEPFPAPDDPLGSFLVERYRFYTEAPDGTVRYTDVEHDPWTLYPATAEIESNTVLAADGFAHPETDPVYFYSPGLDVVASRSERLEDRH</sequence>
<dbReference type="GeneID" id="56144932"/>
<dbReference type="InterPro" id="IPR023375">
    <property type="entry name" value="ADC_dom_sf"/>
</dbReference>
<gene>
    <name evidence="1" type="ORF">HYG81_16965</name>
</gene>
<dbReference type="EMBL" id="CP059154">
    <property type="protein sequence ID" value="QLK25748.1"/>
    <property type="molecule type" value="Genomic_DNA"/>
</dbReference>
<dbReference type="KEGG" id="nay:HYG81_16965"/>
<dbReference type="Proteomes" id="UP000510869">
    <property type="component" value="Chromosome"/>
</dbReference>
<dbReference type="RefSeq" id="WP_180840932.1">
    <property type="nucleotide sequence ID" value="NZ_CP059154.1"/>
</dbReference>
<dbReference type="InterPro" id="IPR018644">
    <property type="entry name" value="DUF2071"/>
</dbReference>
<dbReference type="SUPFAM" id="SSF160104">
    <property type="entry name" value="Acetoacetate decarboxylase-like"/>
    <property type="match status" value="1"/>
</dbReference>
<name>A0A7D6H5T7_9EURY</name>
<dbReference type="Pfam" id="PF09844">
    <property type="entry name" value="DUF2071"/>
    <property type="match status" value="1"/>
</dbReference>
<dbReference type="PANTHER" id="PTHR39186">
    <property type="entry name" value="DUF2071 FAMILY PROTEIN"/>
    <property type="match status" value="1"/>
</dbReference>